<dbReference type="Gramene" id="TraesROB_scaffold_148532_01G000100.1">
    <property type="protein sequence ID" value="TraesROB_scaffold_148532_01G000100.1"/>
    <property type="gene ID" value="TraesROB_scaffold_148532_01G000100"/>
</dbReference>
<dbReference type="GO" id="GO:0032259">
    <property type="term" value="P:methylation"/>
    <property type="evidence" value="ECO:0000318"/>
    <property type="project" value="GO_Central"/>
</dbReference>
<dbReference type="InterPro" id="IPR029063">
    <property type="entry name" value="SAM-dependent_MTases_sf"/>
</dbReference>
<protein>
    <submittedName>
        <fullName evidence="3">Uncharacterized protein</fullName>
    </submittedName>
</protein>
<dbReference type="SMR" id="A0A3B6IZT1"/>
<evidence type="ECO:0000313" key="3">
    <source>
        <dbReference type="EnsemblPlants" id="TraesCS4B02G381300.1"/>
    </source>
</evidence>
<dbReference type="Gramene" id="TraesCS4B02G381300.1">
    <property type="protein sequence ID" value="TraesCS4B02G381300.1"/>
    <property type="gene ID" value="TraesCS4B02G381300"/>
</dbReference>
<dbReference type="RefSeq" id="XP_044367656.1">
    <property type="nucleotide sequence ID" value="XM_044511721.1"/>
</dbReference>
<dbReference type="EnsemblPlants" id="TraesCS4B02G381300.1">
    <property type="protein sequence ID" value="TraesCS4B02G381300.1"/>
    <property type="gene ID" value="TraesCS4B02G381300"/>
</dbReference>
<dbReference type="Pfam" id="PF03492">
    <property type="entry name" value="Methyltransf_7"/>
    <property type="match status" value="1"/>
</dbReference>
<dbReference type="Gene3D" id="1.10.1200.270">
    <property type="entry name" value="Methyltransferase, alpha-helical capping domain"/>
    <property type="match status" value="1"/>
</dbReference>
<evidence type="ECO:0000256" key="2">
    <source>
        <dbReference type="ARBA" id="ARBA00022842"/>
    </source>
</evidence>
<dbReference type="GeneID" id="123090401"/>
<dbReference type="InterPro" id="IPR042086">
    <property type="entry name" value="MeTrfase_capping"/>
</dbReference>
<evidence type="ECO:0000256" key="1">
    <source>
        <dbReference type="ARBA" id="ARBA00022723"/>
    </source>
</evidence>
<accession>A0A3B6IZT1</accession>
<keyword evidence="1" id="KW-0479">Metal-binding</keyword>
<dbReference type="AlphaFoldDB" id="A0A3B6IZT1"/>
<dbReference type="STRING" id="4565.A0A3B6IZT1"/>
<dbReference type="Gene3D" id="3.40.50.150">
    <property type="entry name" value="Vaccinia Virus protein VP39"/>
    <property type="match status" value="1"/>
</dbReference>
<gene>
    <name evidence="3" type="primary">LOC123090401</name>
</gene>
<organism evidence="3">
    <name type="scientific">Triticum aestivum</name>
    <name type="common">Wheat</name>
    <dbReference type="NCBI Taxonomy" id="4565"/>
    <lineage>
        <taxon>Eukaryota</taxon>
        <taxon>Viridiplantae</taxon>
        <taxon>Streptophyta</taxon>
        <taxon>Embryophyta</taxon>
        <taxon>Tracheophyta</taxon>
        <taxon>Spermatophyta</taxon>
        <taxon>Magnoliopsida</taxon>
        <taxon>Liliopsida</taxon>
        <taxon>Poales</taxon>
        <taxon>Poaceae</taxon>
        <taxon>BOP clade</taxon>
        <taxon>Pooideae</taxon>
        <taxon>Triticodae</taxon>
        <taxon>Triticeae</taxon>
        <taxon>Triticinae</taxon>
        <taxon>Triticum</taxon>
    </lineage>
</organism>
<dbReference type="SUPFAM" id="SSF53335">
    <property type="entry name" value="S-adenosyl-L-methionine-dependent methyltransferases"/>
    <property type="match status" value="1"/>
</dbReference>
<dbReference type="Proteomes" id="UP000019116">
    <property type="component" value="Chromosome 4B"/>
</dbReference>
<dbReference type="PaxDb" id="4565-Traes_4BL_B6F405E47.1"/>
<reference evidence="3" key="2">
    <citation type="submission" date="2018-10" db="UniProtKB">
        <authorList>
            <consortium name="EnsemblPlants"/>
        </authorList>
    </citation>
    <scope>IDENTIFICATION</scope>
</reference>
<keyword evidence="4" id="KW-1185">Reference proteome</keyword>
<keyword evidence="2" id="KW-0460">Magnesium</keyword>
<name>A0A3B6IZT1_WHEAT</name>
<dbReference type="InterPro" id="IPR005299">
    <property type="entry name" value="MeTrfase_7"/>
</dbReference>
<dbReference type="Gramene" id="TraesCS4B03G0973700.1">
    <property type="protein sequence ID" value="TraesCS4B03G0973700.1.CDS"/>
    <property type="gene ID" value="TraesCS4B03G0973700"/>
</dbReference>
<dbReference type="GO" id="GO:0046872">
    <property type="term" value="F:metal ion binding"/>
    <property type="evidence" value="ECO:0007669"/>
    <property type="project" value="UniProtKB-KW"/>
</dbReference>
<evidence type="ECO:0000313" key="4">
    <source>
        <dbReference type="Proteomes" id="UP000019116"/>
    </source>
</evidence>
<sequence length="362" mass="40026">MSGGDGESSYAANSRLQEKAILKSRPQLHDAVEAAHALLLPSGSGKGTTMVVADLGCSSGPNTLLVVSEVLGAFASRCEKKPVHVQFFLNDLPSNDFNLVFRSLELFTKGKGATWPPYYIAGLPGSFYARLFPDRSVHLFYSYCLMIRSKVPADLVSGAILNQGNIYIWETTPPSVVKLYQEQFLEDMSLFLKLRHTELVASGQMVLTFLGRKNSDVLRGEMSYIWGLFSQALQSLVQQGRVEKEKMDSFNLPLYAPSIDEVGAVIEQSGLFDVNHIQLFEPNWDPQDDSDGDVVLDSAESGVNVARTARAIIGPMLVRHFGEHVMDGLFEMYARNVANHLEKVKTKYAVILLSLKARDAEN</sequence>
<proteinExistence type="predicted"/>
<dbReference type="OMA" id="CHANDRC"/>
<dbReference type="OrthoDB" id="638608at2759"/>
<dbReference type="GO" id="GO:0008757">
    <property type="term" value="F:S-adenosylmethionine-dependent methyltransferase activity"/>
    <property type="evidence" value="ECO:0000318"/>
    <property type="project" value="GO_Central"/>
</dbReference>
<dbReference type="PANTHER" id="PTHR31009">
    <property type="entry name" value="S-ADENOSYL-L-METHIONINE:CARBOXYL METHYLTRANSFERASE FAMILY PROTEIN"/>
    <property type="match status" value="1"/>
</dbReference>
<reference evidence="3" key="1">
    <citation type="submission" date="2018-08" db="EMBL/GenBank/DDBJ databases">
        <authorList>
            <person name="Rossello M."/>
        </authorList>
    </citation>
    <scope>NUCLEOTIDE SEQUENCE [LARGE SCALE GENOMIC DNA]</scope>
    <source>
        <strain evidence="3">cv. Chinese Spring</strain>
    </source>
</reference>
<dbReference type="Gramene" id="TraesCLE_scaffold_192252_01G000100.1">
    <property type="protein sequence ID" value="TraesCLE_scaffold_192252_01G000100.1"/>
    <property type="gene ID" value="TraesCLE_scaffold_192252_01G000100"/>
</dbReference>
<dbReference type="KEGG" id="taes:123090401"/>